<dbReference type="AlphaFoldDB" id="A0A834DIX4"/>
<organism evidence="2 3">
    <name type="scientific">Phyllostomus discolor</name>
    <name type="common">pale spear-nosed bat</name>
    <dbReference type="NCBI Taxonomy" id="89673"/>
    <lineage>
        <taxon>Eukaryota</taxon>
        <taxon>Metazoa</taxon>
        <taxon>Chordata</taxon>
        <taxon>Craniata</taxon>
        <taxon>Vertebrata</taxon>
        <taxon>Euteleostomi</taxon>
        <taxon>Mammalia</taxon>
        <taxon>Eutheria</taxon>
        <taxon>Laurasiatheria</taxon>
        <taxon>Chiroptera</taxon>
        <taxon>Yangochiroptera</taxon>
        <taxon>Phyllostomidae</taxon>
        <taxon>Phyllostominae</taxon>
        <taxon>Phyllostomus</taxon>
    </lineage>
</organism>
<evidence type="ECO:0000313" key="3">
    <source>
        <dbReference type="Proteomes" id="UP000664940"/>
    </source>
</evidence>
<protein>
    <submittedName>
        <fullName evidence="2">Uncharacterized protein</fullName>
    </submittedName>
</protein>
<evidence type="ECO:0000313" key="2">
    <source>
        <dbReference type="EMBL" id="KAF6081761.1"/>
    </source>
</evidence>
<gene>
    <name evidence="2" type="ORF">HJG60_008780</name>
</gene>
<accession>A0A834DIX4</accession>
<comment type="caution">
    <text evidence="2">The sequence shown here is derived from an EMBL/GenBank/DDBJ whole genome shotgun (WGS) entry which is preliminary data.</text>
</comment>
<feature type="compositionally biased region" description="Basic residues" evidence="1">
    <location>
        <begin position="17"/>
        <end position="28"/>
    </location>
</feature>
<reference evidence="2 3" key="1">
    <citation type="journal article" date="2020" name="Nature">
        <title>Six reference-quality genomes reveal evolution of bat adaptations.</title>
        <authorList>
            <person name="Jebb D."/>
            <person name="Huang Z."/>
            <person name="Pippel M."/>
            <person name="Hughes G.M."/>
            <person name="Lavrichenko K."/>
            <person name="Devanna P."/>
            <person name="Winkler S."/>
            <person name="Jermiin L.S."/>
            <person name="Skirmuntt E.C."/>
            <person name="Katzourakis A."/>
            <person name="Burkitt-Gray L."/>
            <person name="Ray D.A."/>
            <person name="Sullivan K.A.M."/>
            <person name="Roscito J.G."/>
            <person name="Kirilenko B.M."/>
            <person name="Davalos L.M."/>
            <person name="Corthals A.P."/>
            <person name="Power M.L."/>
            <person name="Jones G."/>
            <person name="Ransome R.D."/>
            <person name="Dechmann D.K.N."/>
            <person name="Locatelli A.G."/>
            <person name="Puechmaille S.J."/>
            <person name="Fedrigo O."/>
            <person name="Jarvis E.D."/>
            <person name="Hiller M."/>
            <person name="Vernes S.C."/>
            <person name="Myers E.W."/>
            <person name="Teeling E.C."/>
        </authorList>
    </citation>
    <scope>NUCLEOTIDE SEQUENCE [LARGE SCALE GENOMIC DNA]</scope>
    <source>
        <strain evidence="2">Bat1K_MPI-CBG_1</strain>
    </source>
</reference>
<dbReference type="EMBL" id="JABVXQ010000013">
    <property type="protein sequence ID" value="KAF6081761.1"/>
    <property type="molecule type" value="Genomic_DNA"/>
</dbReference>
<dbReference type="Proteomes" id="UP000664940">
    <property type="component" value="Unassembled WGS sequence"/>
</dbReference>
<proteinExistence type="predicted"/>
<evidence type="ECO:0000256" key="1">
    <source>
        <dbReference type="SAM" id="MobiDB-lite"/>
    </source>
</evidence>
<feature type="region of interest" description="Disordered" evidence="1">
    <location>
        <begin position="17"/>
        <end position="44"/>
    </location>
</feature>
<sequence length="201" mass="21865">MCYFGFNLKEGVGWRRRKRRRRVAHRGRPLGATAEDASSLPRPGLTSTDILGRGAIGPFPGPGWVCLLREKELSPLWGGRTVPPPFSEAGGGSTHHLCGTFWMSKSPAHSGRGGTARRVLTAPPVHTSSYTLRHRIWWRCPRMGTPGRTGQWCGIPVLTNQRSWKLGPGKRGGGACASHLELSPRPSPAWARLTAPNLGHA</sequence>
<name>A0A834DIX4_9CHIR</name>